<proteinExistence type="predicted"/>
<organism evidence="1 2">
    <name type="scientific">Hypholoma sublateritium (strain FD-334 SS-4)</name>
    <dbReference type="NCBI Taxonomy" id="945553"/>
    <lineage>
        <taxon>Eukaryota</taxon>
        <taxon>Fungi</taxon>
        <taxon>Dikarya</taxon>
        <taxon>Basidiomycota</taxon>
        <taxon>Agaricomycotina</taxon>
        <taxon>Agaricomycetes</taxon>
        <taxon>Agaricomycetidae</taxon>
        <taxon>Agaricales</taxon>
        <taxon>Agaricineae</taxon>
        <taxon>Strophariaceae</taxon>
        <taxon>Hypholoma</taxon>
    </lineage>
</organism>
<dbReference type="EMBL" id="KN817603">
    <property type="protein sequence ID" value="KJA17493.1"/>
    <property type="molecule type" value="Genomic_DNA"/>
</dbReference>
<keyword evidence="2" id="KW-1185">Reference proteome</keyword>
<protein>
    <submittedName>
        <fullName evidence="1">Uncharacterized protein</fullName>
    </submittedName>
</protein>
<dbReference type="Proteomes" id="UP000054270">
    <property type="component" value="Unassembled WGS sequence"/>
</dbReference>
<name>A0A0D2M2T4_HYPSF</name>
<dbReference type="AlphaFoldDB" id="A0A0D2M2T4"/>
<sequence length="71" mass="7936">MAEQLTWRSDRRRRPRAVHTPCAFAAGFHFTIAPTWRASPPIPYAYIIYAHACAAVASKEDASLSHHCRAA</sequence>
<reference evidence="2" key="1">
    <citation type="submission" date="2014-04" db="EMBL/GenBank/DDBJ databases">
        <title>Evolutionary Origins and Diversification of the Mycorrhizal Mutualists.</title>
        <authorList>
            <consortium name="DOE Joint Genome Institute"/>
            <consortium name="Mycorrhizal Genomics Consortium"/>
            <person name="Kohler A."/>
            <person name="Kuo A."/>
            <person name="Nagy L.G."/>
            <person name="Floudas D."/>
            <person name="Copeland A."/>
            <person name="Barry K.W."/>
            <person name="Cichocki N."/>
            <person name="Veneault-Fourrey C."/>
            <person name="LaButti K."/>
            <person name="Lindquist E.A."/>
            <person name="Lipzen A."/>
            <person name="Lundell T."/>
            <person name="Morin E."/>
            <person name="Murat C."/>
            <person name="Riley R."/>
            <person name="Ohm R."/>
            <person name="Sun H."/>
            <person name="Tunlid A."/>
            <person name="Henrissat B."/>
            <person name="Grigoriev I.V."/>
            <person name="Hibbett D.S."/>
            <person name="Martin F."/>
        </authorList>
    </citation>
    <scope>NUCLEOTIDE SEQUENCE [LARGE SCALE GENOMIC DNA]</scope>
    <source>
        <strain evidence="2">FD-334 SS-4</strain>
    </source>
</reference>
<evidence type="ECO:0000313" key="2">
    <source>
        <dbReference type="Proteomes" id="UP000054270"/>
    </source>
</evidence>
<gene>
    <name evidence="1" type="ORF">HYPSUDRAFT_70738</name>
</gene>
<accession>A0A0D2M2T4</accession>
<evidence type="ECO:0000313" key="1">
    <source>
        <dbReference type="EMBL" id="KJA17493.1"/>
    </source>
</evidence>